<gene>
    <name evidence="1" type="ordered locus">NWMN_1259</name>
</gene>
<dbReference type="AlphaFoldDB" id="A0A0H3K7X8"/>
<protein>
    <submittedName>
        <fullName evidence="1">Uncharacterized protein</fullName>
    </submittedName>
</protein>
<sequence length="162" mass="18229">MYRTTLAHLFLFKNYFFSRNKSLISVNNTTFSSTTASSSASSFFINVFAILTKMNKANAMIIKSITDWINKPYLIPQNDHSLAKSTDPKILPINGIMIFSTNEDIILLKAAPITTAIAKSKTLPFKANSLNSFNITLNLSFLNVTSIIQQIKKLENRLFKKI</sequence>
<organism evidence="1 2">
    <name type="scientific">Staphylococcus aureus (strain Newman)</name>
    <dbReference type="NCBI Taxonomy" id="426430"/>
    <lineage>
        <taxon>Bacteria</taxon>
        <taxon>Bacillati</taxon>
        <taxon>Bacillota</taxon>
        <taxon>Bacilli</taxon>
        <taxon>Bacillales</taxon>
        <taxon>Staphylococcaceae</taxon>
        <taxon>Staphylococcus</taxon>
    </lineage>
</organism>
<evidence type="ECO:0000313" key="2">
    <source>
        <dbReference type="Proteomes" id="UP000006386"/>
    </source>
</evidence>
<name>A0A0H3K7X8_STAAE</name>
<dbReference type="Proteomes" id="UP000006386">
    <property type="component" value="Chromosome"/>
</dbReference>
<accession>A0A0H3K7X8</accession>
<dbReference type="KEGG" id="sae:NWMN_1259"/>
<proteinExistence type="predicted"/>
<reference evidence="1 2" key="1">
    <citation type="journal article" date="2008" name="J. Bacteriol.">
        <title>Genome sequence of Staphylococcus aureus strain Newman and comparative analysis of staphylococcal genomes: polymorphism and evolution of two major pathogenicity islands.</title>
        <authorList>
            <person name="Baba T."/>
            <person name="Bae T."/>
            <person name="Schneewind O."/>
            <person name="Takeuchi F."/>
            <person name="Hiramatsu K."/>
        </authorList>
    </citation>
    <scope>NUCLEOTIDE SEQUENCE [LARGE SCALE GENOMIC DNA]</scope>
    <source>
        <strain evidence="1 2">Newman</strain>
    </source>
</reference>
<dbReference type="EMBL" id="AP009351">
    <property type="protein sequence ID" value="BAF67531.1"/>
    <property type="molecule type" value="Genomic_DNA"/>
</dbReference>
<evidence type="ECO:0000313" key="1">
    <source>
        <dbReference type="EMBL" id="BAF67531.1"/>
    </source>
</evidence>
<dbReference type="HOGENOM" id="CLU_1634355_0_0_9"/>